<comment type="caution">
    <text evidence="4">The sequence shown here is derived from an EMBL/GenBank/DDBJ whole genome shotgun (WGS) entry which is preliminary data.</text>
</comment>
<dbReference type="AlphaFoldDB" id="A0AAD3HLQ2"/>
<comment type="catalytic activity">
    <reaction evidence="1">
        <text>[(1-&gt;4)-alpha-D-glucosyl](n) + ADP-alpha-D-glucose = [(1-&gt;4)-alpha-D-glucosyl](n+1) + ADP + H(+)</text>
        <dbReference type="Rhea" id="RHEA:18189"/>
        <dbReference type="Rhea" id="RHEA-COMP:9584"/>
        <dbReference type="Rhea" id="RHEA-COMP:9587"/>
        <dbReference type="ChEBI" id="CHEBI:15378"/>
        <dbReference type="ChEBI" id="CHEBI:15444"/>
        <dbReference type="ChEBI" id="CHEBI:57498"/>
        <dbReference type="ChEBI" id="CHEBI:456216"/>
        <dbReference type="EC" id="2.4.1.21"/>
    </reaction>
</comment>
<dbReference type="GO" id="GO:0009011">
    <property type="term" value="F:alpha-1,4-glucan glucosyltransferase (ADP-glucose donor) activity"/>
    <property type="evidence" value="ECO:0007669"/>
    <property type="project" value="UniProtKB-EC"/>
</dbReference>
<dbReference type="EMBL" id="BMAR01000011">
    <property type="protein sequence ID" value="GFR45979.1"/>
    <property type="molecule type" value="Genomic_DNA"/>
</dbReference>
<keyword evidence="5" id="KW-1185">Reference proteome</keyword>
<protein>
    <recommendedName>
        <fullName evidence="2">starch synthase</fullName>
        <ecNumber evidence="2">2.4.1.21</ecNumber>
    </recommendedName>
</protein>
<dbReference type="EC" id="2.4.1.21" evidence="2"/>
<evidence type="ECO:0000313" key="4">
    <source>
        <dbReference type="EMBL" id="GFR45979.1"/>
    </source>
</evidence>
<reference evidence="4 5" key="1">
    <citation type="journal article" date="2021" name="Sci. Rep.">
        <title>Genome sequencing of the multicellular alga Astrephomene provides insights into convergent evolution of germ-soma differentiation.</title>
        <authorList>
            <person name="Yamashita S."/>
            <person name="Yamamoto K."/>
            <person name="Matsuzaki R."/>
            <person name="Suzuki S."/>
            <person name="Yamaguchi H."/>
            <person name="Hirooka S."/>
            <person name="Minakuchi Y."/>
            <person name="Miyagishima S."/>
            <person name="Kawachi M."/>
            <person name="Toyoda A."/>
            <person name="Nozaki H."/>
        </authorList>
    </citation>
    <scope>NUCLEOTIDE SEQUENCE [LARGE SCALE GENOMIC DNA]</scope>
    <source>
        <strain evidence="4 5">NIES-4017</strain>
    </source>
</reference>
<dbReference type="PANTHER" id="PTHR46083">
    <property type="match status" value="1"/>
</dbReference>
<gene>
    <name evidence="4" type="ORF">Agub_g7451</name>
</gene>
<evidence type="ECO:0000313" key="5">
    <source>
        <dbReference type="Proteomes" id="UP001054857"/>
    </source>
</evidence>
<dbReference type="PANTHER" id="PTHR46083:SF1">
    <property type="entry name" value="GLYCOGEN SYNTHASE 2-RELATED"/>
    <property type="match status" value="1"/>
</dbReference>
<feature type="compositionally biased region" description="Low complexity" evidence="3">
    <location>
        <begin position="63"/>
        <end position="72"/>
    </location>
</feature>
<feature type="non-terminal residue" evidence="4">
    <location>
        <position position="1"/>
    </location>
</feature>
<accession>A0AAD3HLQ2</accession>
<name>A0AAD3HLQ2_9CHLO</name>
<feature type="region of interest" description="Disordered" evidence="3">
    <location>
        <begin position="49"/>
        <end position="89"/>
    </location>
</feature>
<dbReference type="Proteomes" id="UP001054857">
    <property type="component" value="Unassembled WGS sequence"/>
</dbReference>
<evidence type="ECO:0000256" key="3">
    <source>
        <dbReference type="SAM" id="MobiDB-lite"/>
    </source>
</evidence>
<evidence type="ECO:0000256" key="1">
    <source>
        <dbReference type="ARBA" id="ARBA00001478"/>
    </source>
</evidence>
<dbReference type="Gene3D" id="3.40.50.2000">
    <property type="entry name" value="Glycogen Phosphorylase B"/>
    <property type="match status" value="3"/>
</dbReference>
<dbReference type="SUPFAM" id="SSF53756">
    <property type="entry name" value="UDP-Glycosyltransferase/glycogen phosphorylase"/>
    <property type="match status" value="1"/>
</dbReference>
<evidence type="ECO:0000256" key="2">
    <source>
        <dbReference type="ARBA" id="ARBA00012588"/>
    </source>
</evidence>
<proteinExistence type="predicted"/>
<sequence>AHLVYGAADLLLVPSLWEPCGLTQMIALRYGAVPVVRRTGGLADTVFDLDGPEPPHNTPEAEQQMQQQQYGSGSNGTTGNGNHCNDQPSATAAISRRNGFTFDGADEGSLYGALDRALSLYGRDPERWRQVVSNNMRQDVSWSRSAGRYLALYRSLIPWY</sequence>
<organism evidence="4 5">
    <name type="scientific">Astrephomene gubernaculifera</name>
    <dbReference type="NCBI Taxonomy" id="47775"/>
    <lineage>
        <taxon>Eukaryota</taxon>
        <taxon>Viridiplantae</taxon>
        <taxon>Chlorophyta</taxon>
        <taxon>core chlorophytes</taxon>
        <taxon>Chlorophyceae</taxon>
        <taxon>CS clade</taxon>
        <taxon>Chlamydomonadales</taxon>
        <taxon>Astrephomenaceae</taxon>
        <taxon>Astrephomene</taxon>
    </lineage>
</organism>